<dbReference type="InterPro" id="IPR018162">
    <property type="entry name" value="Ala-tRNA-ligase_IIc_anticod-bd"/>
</dbReference>
<evidence type="ECO:0000256" key="1">
    <source>
        <dbReference type="SAM" id="MobiDB-lite"/>
    </source>
</evidence>
<keyword evidence="4" id="KW-1185">Reference proteome</keyword>
<dbReference type="EMBL" id="BSUN01000001">
    <property type="protein sequence ID" value="GMA37727.1"/>
    <property type="molecule type" value="Genomic_DNA"/>
</dbReference>
<evidence type="ECO:0000313" key="3">
    <source>
        <dbReference type="EMBL" id="GMA37727.1"/>
    </source>
</evidence>
<dbReference type="Pfam" id="PF01411">
    <property type="entry name" value="tRNA-synt_2c"/>
    <property type="match status" value="1"/>
</dbReference>
<proteinExistence type="predicted"/>
<name>A0ABQ6IKP6_9MICO</name>
<gene>
    <name evidence="3" type="ORF">GCM10025876_39310</name>
</gene>
<dbReference type="SUPFAM" id="SSF101353">
    <property type="entry name" value="Putative anticodon-binding domain of alanyl-tRNA synthetase (AlaRS)"/>
    <property type="match status" value="1"/>
</dbReference>
<feature type="domain" description="Alanyl-tRNA synthetase class IIc N-terminal" evidence="2">
    <location>
        <begin position="2"/>
        <end position="92"/>
    </location>
</feature>
<accession>A0ABQ6IKP6</accession>
<sequence length="101" mass="11205">MLRRLIRRTVRSLRLMGVEDPAIESLVRTSYEAMRPSYADLDASIEKIVNVAATEEDAFRRTLVQGTTVLDMAVASAKKAGRTSLSGADAFKPPRHPRLPH</sequence>
<dbReference type="Proteomes" id="UP001157125">
    <property type="component" value="Unassembled WGS sequence"/>
</dbReference>
<feature type="region of interest" description="Disordered" evidence="1">
    <location>
        <begin position="79"/>
        <end position="101"/>
    </location>
</feature>
<evidence type="ECO:0000259" key="2">
    <source>
        <dbReference type="Pfam" id="PF01411"/>
    </source>
</evidence>
<evidence type="ECO:0000313" key="4">
    <source>
        <dbReference type="Proteomes" id="UP001157125"/>
    </source>
</evidence>
<comment type="caution">
    <text evidence="3">The sequence shown here is derived from an EMBL/GenBank/DDBJ whole genome shotgun (WGS) entry which is preliminary data.</text>
</comment>
<organism evidence="3 4">
    <name type="scientific">Demequina litorisediminis</name>
    <dbReference type="NCBI Taxonomy" id="1849022"/>
    <lineage>
        <taxon>Bacteria</taxon>
        <taxon>Bacillati</taxon>
        <taxon>Actinomycetota</taxon>
        <taxon>Actinomycetes</taxon>
        <taxon>Micrococcales</taxon>
        <taxon>Demequinaceae</taxon>
        <taxon>Demequina</taxon>
    </lineage>
</organism>
<reference evidence="4" key="1">
    <citation type="journal article" date="2019" name="Int. J. Syst. Evol. Microbiol.">
        <title>The Global Catalogue of Microorganisms (GCM) 10K type strain sequencing project: providing services to taxonomists for standard genome sequencing and annotation.</title>
        <authorList>
            <consortium name="The Broad Institute Genomics Platform"/>
            <consortium name="The Broad Institute Genome Sequencing Center for Infectious Disease"/>
            <person name="Wu L."/>
            <person name="Ma J."/>
        </authorList>
    </citation>
    <scope>NUCLEOTIDE SEQUENCE [LARGE SCALE GENOMIC DNA]</scope>
    <source>
        <strain evidence="4">NBRC 112299</strain>
    </source>
</reference>
<protein>
    <recommendedName>
        <fullName evidence="2">Alanyl-tRNA synthetase class IIc N-terminal domain-containing protein</fullName>
    </recommendedName>
</protein>
<dbReference type="InterPro" id="IPR018164">
    <property type="entry name" value="Ala-tRNA-synth_IIc_N"/>
</dbReference>